<evidence type="ECO:0000313" key="3">
    <source>
        <dbReference type="Proteomes" id="UP000004728"/>
    </source>
</evidence>
<dbReference type="eggNOG" id="COG1451">
    <property type="taxonomic scope" value="Bacteria"/>
</dbReference>
<dbReference type="Gene3D" id="3.30.2010.10">
    <property type="entry name" value="Metalloproteases ('zincins'), catalytic domain"/>
    <property type="match status" value="1"/>
</dbReference>
<dbReference type="OrthoDB" id="9795402at2"/>
<dbReference type="HOGENOM" id="CLU_065947_2_1_5"/>
<dbReference type="PANTHER" id="PTHR30399:SF1">
    <property type="entry name" value="UTP PYROPHOSPHATASE"/>
    <property type="match status" value="1"/>
</dbReference>
<protein>
    <recommendedName>
        <fullName evidence="1">YgjP-like metallopeptidase domain-containing protein</fullName>
    </recommendedName>
</protein>
<reference evidence="2 3" key="1">
    <citation type="journal article" date="2012" name="J. Bacteriol.">
        <title>Draft Genome Sequence of Novosphingobium nitrogenifigens Y88T.</title>
        <authorList>
            <person name="Strabala T.J."/>
            <person name="Macdonald L."/>
            <person name="Liu V."/>
            <person name="Smit A.M."/>
        </authorList>
    </citation>
    <scope>NUCLEOTIDE SEQUENCE [LARGE SCALE GENOMIC DNA]</scope>
    <source>
        <strain evidence="2 3">DSM 19370</strain>
    </source>
</reference>
<dbReference type="STRING" id="983920.Y88_3206"/>
<evidence type="ECO:0000313" key="2">
    <source>
        <dbReference type="EMBL" id="EGD57876.1"/>
    </source>
</evidence>
<gene>
    <name evidence="2" type="ORF">Y88_3206</name>
</gene>
<evidence type="ECO:0000259" key="1">
    <source>
        <dbReference type="Pfam" id="PF01863"/>
    </source>
</evidence>
<dbReference type="AlphaFoldDB" id="F1ZBN9"/>
<proteinExistence type="predicted"/>
<dbReference type="Proteomes" id="UP000004728">
    <property type="component" value="Unassembled WGS sequence"/>
</dbReference>
<dbReference type="RefSeq" id="WP_008070712.1">
    <property type="nucleotide sequence ID" value="NZ_AQWK01000007.1"/>
</dbReference>
<keyword evidence="3" id="KW-1185">Reference proteome</keyword>
<dbReference type="CDD" id="cd07344">
    <property type="entry name" value="M48_yhfN_like"/>
    <property type="match status" value="1"/>
</dbReference>
<organism evidence="2 3">
    <name type="scientific">Novosphingobium nitrogenifigens DSM 19370</name>
    <dbReference type="NCBI Taxonomy" id="983920"/>
    <lineage>
        <taxon>Bacteria</taxon>
        <taxon>Pseudomonadati</taxon>
        <taxon>Pseudomonadota</taxon>
        <taxon>Alphaproteobacteria</taxon>
        <taxon>Sphingomonadales</taxon>
        <taxon>Sphingomonadaceae</taxon>
        <taxon>Novosphingobium</taxon>
    </lineage>
</organism>
<dbReference type="InterPro" id="IPR002725">
    <property type="entry name" value="YgjP-like_metallopeptidase"/>
</dbReference>
<dbReference type="InParanoid" id="F1ZBN9"/>
<comment type="caution">
    <text evidence="2">The sequence shown here is derived from an EMBL/GenBank/DDBJ whole genome shotgun (WGS) entry which is preliminary data.</text>
</comment>
<feature type="domain" description="YgjP-like metallopeptidase" evidence="1">
    <location>
        <begin position="47"/>
        <end position="246"/>
    </location>
</feature>
<sequence length="255" mass="28268">MIDWLARARIGGRKTAPPAPTGGTETFELALPDGPLPLHVRRLGHARRMTLRLAPDGKTARLTIPHWVPIRDALAFANSRTDWIAAQVSRQPRDAAPEPGGTVPYRGVLLLINWRADASRRPAIIDNQLAIGGPKDALQPRIARWLEQEALRLCTQDLAHYCARAGKTAPHITLSRAQRRWGSCSADGTIRINWRLIMAPDFVRRSVVAHEVAHLSHFDHSPAFHAHLDALFEAPVADANAWLKRHGRALYAPFG</sequence>
<dbReference type="Pfam" id="PF01863">
    <property type="entry name" value="YgjP-like"/>
    <property type="match status" value="1"/>
</dbReference>
<dbReference type="InterPro" id="IPR053136">
    <property type="entry name" value="UTP_pyrophosphatase-like"/>
</dbReference>
<dbReference type="EMBL" id="AEWJ01000051">
    <property type="protein sequence ID" value="EGD57876.1"/>
    <property type="molecule type" value="Genomic_DNA"/>
</dbReference>
<name>F1ZBN9_9SPHN</name>
<accession>F1ZBN9</accession>
<dbReference type="PANTHER" id="PTHR30399">
    <property type="entry name" value="UNCHARACTERIZED PROTEIN YGJP"/>
    <property type="match status" value="1"/>
</dbReference>